<proteinExistence type="predicted"/>
<dbReference type="RefSeq" id="WP_092084713.1">
    <property type="nucleotide sequence ID" value="NZ_FMZW01000020.1"/>
</dbReference>
<accession>A0A1G7ACX7</accession>
<dbReference type="InterPro" id="IPR006748">
    <property type="entry name" value="NH2Glyco/OHUrea_AB-resist_kin"/>
</dbReference>
<dbReference type="GO" id="GO:0019748">
    <property type="term" value="P:secondary metabolic process"/>
    <property type="evidence" value="ECO:0007669"/>
    <property type="project" value="InterPro"/>
</dbReference>
<reference evidence="1 2" key="1">
    <citation type="submission" date="2016-10" db="EMBL/GenBank/DDBJ databases">
        <authorList>
            <person name="de Groot N.N."/>
        </authorList>
    </citation>
    <scope>NUCLEOTIDE SEQUENCE [LARGE SCALE GENOMIC DNA]</scope>
    <source>
        <strain evidence="1 2">R5</strain>
    </source>
</reference>
<dbReference type="EMBL" id="FMZW01000020">
    <property type="protein sequence ID" value="SDE12672.1"/>
    <property type="molecule type" value="Genomic_DNA"/>
</dbReference>
<keyword evidence="1" id="KW-0808">Transferase</keyword>
<dbReference type="SUPFAM" id="SSF56112">
    <property type="entry name" value="Protein kinase-like (PK-like)"/>
    <property type="match status" value="1"/>
</dbReference>
<dbReference type="GO" id="GO:0016773">
    <property type="term" value="F:phosphotransferase activity, alcohol group as acceptor"/>
    <property type="evidence" value="ECO:0007669"/>
    <property type="project" value="InterPro"/>
</dbReference>
<dbReference type="GO" id="GO:0016301">
    <property type="term" value="F:kinase activity"/>
    <property type="evidence" value="ECO:0007669"/>
    <property type="project" value="UniProtKB-KW"/>
</dbReference>
<dbReference type="InterPro" id="IPR011009">
    <property type="entry name" value="Kinase-like_dom_sf"/>
</dbReference>
<evidence type="ECO:0000313" key="1">
    <source>
        <dbReference type="EMBL" id="SDE12672.1"/>
    </source>
</evidence>
<organism evidence="1 2">
    <name type="scientific">Bradyrhizobium brasilense</name>
    <dbReference type="NCBI Taxonomy" id="1419277"/>
    <lineage>
        <taxon>Bacteria</taxon>
        <taxon>Pseudomonadati</taxon>
        <taxon>Pseudomonadota</taxon>
        <taxon>Alphaproteobacteria</taxon>
        <taxon>Hyphomicrobiales</taxon>
        <taxon>Nitrobacteraceae</taxon>
        <taxon>Bradyrhizobium</taxon>
    </lineage>
</organism>
<dbReference type="Pfam" id="PF04655">
    <property type="entry name" value="APH_6_hur"/>
    <property type="match status" value="1"/>
</dbReference>
<evidence type="ECO:0000313" key="2">
    <source>
        <dbReference type="Proteomes" id="UP000199245"/>
    </source>
</evidence>
<name>A0A1G7ACX7_9BRAD</name>
<protein>
    <submittedName>
        <fullName evidence="1">Streptomycin 6-kinase</fullName>
    </submittedName>
</protein>
<gene>
    <name evidence="1" type="ORF">SAMN05216337_102074</name>
</gene>
<keyword evidence="1" id="KW-0418">Kinase</keyword>
<dbReference type="Gene3D" id="3.90.1200.10">
    <property type="match status" value="1"/>
</dbReference>
<dbReference type="AlphaFoldDB" id="A0A1G7ACX7"/>
<sequence>MFAPYLSAWSLVPDGDPIVTHAARLLPVRRHGEPAMLKLSHEPDERLGAVVMEWWDGEGAARVLARDGDALLLERATGSASLSDMARTGRDDEACRILCATADRLHAERAKPRPDLTPLTHWFRELWPAARAHGGILNRSAEVAEALLGSQREIVVLHGDLHHDNVLDFGARGWLAIDPKHLVGERGFDFANIFTNPDLADPTQPVATEPGRFARRLDIVVKAARLDRQRLLSWIVAWTGLSAAWFLGDGDPLAEIDLTIAQFAAAELDQMA</sequence>
<dbReference type="Proteomes" id="UP000199245">
    <property type="component" value="Unassembled WGS sequence"/>
</dbReference>